<proteinExistence type="inferred from homology"/>
<dbReference type="InParanoid" id="G5BIM0"/>
<keyword evidence="8 13" id="KW-0472">Membrane</keyword>
<dbReference type="GO" id="GO:0005886">
    <property type="term" value="C:plasma membrane"/>
    <property type="evidence" value="ECO:0007669"/>
    <property type="project" value="UniProtKB-SubCell"/>
</dbReference>
<dbReference type="PANTHER" id="PTHR14076:SF2">
    <property type="entry name" value="RECEPTOR ACTIVITY-MODIFYING PROTEIN 3"/>
    <property type="match status" value="1"/>
</dbReference>
<evidence type="ECO:0000256" key="3">
    <source>
        <dbReference type="ARBA" id="ARBA00022448"/>
    </source>
</evidence>
<keyword evidence="3" id="KW-0813">Transport</keyword>
<sequence>MPQLEAVLQPHPEGCVLGPPTAGFYEGCNPGACLQGALGSASAGPVHGHFKPKRNLGFSGKENLGGTCARVCCCNETRMLERLPRCGKTFAERMREVAVWKWCDLSQFIVFYESFTNCTEEETVVVGCYWPNPLAQGFITGVHRQFFSNCSVDRPHWEDPPDEVLIPLIAVPVLLTVAMAGLVVWRSKRTDQMP</sequence>
<dbReference type="EMBL" id="JH170442">
    <property type="protein sequence ID" value="EHB09131.1"/>
    <property type="molecule type" value="Genomic_DNA"/>
</dbReference>
<dbReference type="InterPro" id="IPR038126">
    <property type="entry name" value="RAMP_sf"/>
</dbReference>
<comment type="similarity">
    <text evidence="2">Belongs to the RAMP family.</text>
</comment>
<dbReference type="GO" id="GO:0032870">
    <property type="term" value="P:cellular response to hormone stimulus"/>
    <property type="evidence" value="ECO:0007669"/>
    <property type="project" value="TreeGrafter"/>
</dbReference>
<evidence type="ECO:0000256" key="4">
    <source>
        <dbReference type="ARBA" id="ARBA00022475"/>
    </source>
</evidence>
<dbReference type="STRING" id="10181.G5BIM0"/>
<dbReference type="Gene3D" id="1.10.150.510">
    <property type="entry name" value="Receptor activity modifying family"/>
    <property type="match status" value="1"/>
</dbReference>
<evidence type="ECO:0000256" key="13">
    <source>
        <dbReference type="SAM" id="Phobius"/>
    </source>
</evidence>
<organism evidence="14 15">
    <name type="scientific">Heterocephalus glaber</name>
    <name type="common">Naked mole rat</name>
    <dbReference type="NCBI Taxonomy" id="10181"/>
    <lineage>
        <taxon>Eukaryota</taxon>
        <taxon>Metazoa</taxon>
        <taxon>Chordata</taxon>
        <taxon>Craniata</taxon>
        <taxon>Vertebrata</taxon>
        <taxon>Euteleostomi</taxon>
        <taxon>Mammalia</taxon>
        <taxon>Eutheria</taxon>
        <taxon>Euarchontoglires</taxon>
        <taxon>Glires</taxon>
        <taxon>Rodentia</taxon>
        <taxon>Hystricomorpha</taxon>
        <taxon>Bathyergidae</taxon>
        <taxon>Heterocephalus</taxon>
    </lineage>
</organism>
<evidence type="ECO:0000256" key="1">
    <source>
        <dbReference type="ARBA" id="ARBA00004251"/>
    </source>
</evidence>
<evidence type="ECO:0000256" key="11">
    <source>
        <dbReference type="ARBA" id="ARBA00023180"/>
    </source>
</evidence>
<dbReference type="GO" id="GO:0007186">
    <property type="term" value="P:G protein-coupled receptor signaling pathway"/>
    <property type="evidence" value="ECO:0007669"/>
    <property type="project" value="TreeGrafter"/>
</dbReference>
<evidence type="ECO:0000256" key="7">
    <source>
        <dbReference type="ARBA" id="ARBA00022989"/>
    </source>
</evidence>
<dbReference type="GO" id="GO:0006816">
    <property type="term" value="P:calcium ion transport"/>
    <property type="evidence" value="ECO:0007669"/>
    <property type="project" value="TreeGrafter"/>
</dbReference>
<keyword evidence="9" id="KW-1015">Disulfide bond</keyword>
<protein>
    <recommendedName>
        <fullName evidence="12">Receptor activity-modifying protein 3</fullName>
    </recommendedName>
</protein>
<keyword evidence="11" id="KW-0325">Glycoprotein</keyword>
<dbReference type="GO" id="GO:0009986">
    <property type="term" value="C:cell surface"/>
    <property type="evidence" value="ECO:0007669"/>
    <property type="project" value="TreeGrafter"/>
</dbReference>
<dbReference type="GO" id="GO:0043235">
    <property type="term" value="C:receptor complex"/>
    <property type="evidence" value="ECO:0007669"/>
    <property type="project" value="TreeGrafter"/>
</dbReference>
<dbReference type="GO" id="GO:0015026">
    <property type="term" value="F:coreceptor activity"/>
    <property type="evidence" value="ECO:0007669"/>
    <property type="project" value="InterPro"/>
</dbReference>
<keyword evidence="6" id="KW-0732">Signal</keyword>
<evidence type="ECO:0000313" key="14">
    <source>
        <dbReference type="EMBL" id="EHB09131.1"/>
    </source>
</evidence>
<gene>
    <name evidence="14" type="ORF">GW7_08281</name>
</gene>
<dbReference type="FunCoup" id="G5BIM0">
    <property type="interactions" value="14"/>
</dbReference>
<keyword evidence="5 13" id="KW-0812">Transmembrane</keyword>
<dbReference type="Proteomes" id="UP000006813">
    <property type="component" value="Unassembled WGS sequence"/>
</dbReference>
<evidence type="ECO:0000256" key="6">
    <source>
        <dbReference type="ARBA" id="ARBA00022729"/>
    </source>
</evidence>
<dbReference type="PANTHER" id="PTHR14076">
    <property type="entry name" value="RECEPTOR ACTIVITY MODIFYING PROTEIN RAMP"/>
    <property type="match status" value="1"/>
</dbReference>
<dbReference type="InterPro" id="IPR006985">
    <property type="entry name" value="RAMP"/>
</dbReference>
<dbReference type="GO" id="GO:0031623">
    <property type="term" value="P:receptor internalization"/>
    <property type="evidence" value="ECO:0007669"/>
    <property type="project" value="TreeGrafter"/>
</dbReference>
<keyword evidence="4" id="KW-1003">Cell membrane</keyword>
<dbReference type="GO" id="GO:0072659">
    <property type="term" value="P:protein localization to plasma membrane"/>
    <property type="evidence" value="ECO:0007669"/>
    <property type="project" value="TreeGrafter"/>
</dbReference>
<keyword evidence="10 14" id="KW-0675">Receptor</keyword>
<evidence type="ECO:0000256" key="12">
    <source>
        <dbReference type="ARBA" id="ARBA00041072"/>
    </source>
</evidence>
<comment type="subcellular location">
    <subcellularLocation>
        <location evidence="1">Cell membrane</location>
        <topology evidence="1">Single-pass type I membrane protein</topology>
    </subcellularLocation>
</comment>
<dbReference type="GO" id="GO:0008277">
    <property type="term" value="P:regulation of G protein-coupled receptor signaling pathway"/>
    <property type="evidence" value="ECO:0007669"/>
    <property type="project" value="InterPro"/>
</dbReference>
<keyword evidence="7 13" id="KW-1133">Transmembrane helix</keyword>
<dbReference type="GO" id="GO:0006886">
    <property type="term" value="P:intracellular protein transport"/>
    <property type="evidence" value="ECO:0007669"/>
    <property type="project" value="InterPro"/>
</dbReference>
<evidence type="ECO:0000313" key="15">
    <source>
        <dbReference type="Proteomes" id="UP000006813"/>
    </source>
</evidence>
<reference evidence="14 15" key="1">
    <citation type="journal article" date="2011" name="Nature">
        <title>Genome sequencing reveals insights into physiology and longevity of the naked mole rat.</title>
        <authorList>
            <person name="Kim E.B."/>
            <person name="Fang X."/>
            <person name="Fushan A.A."/>
            <person name="Huang Z."/>
            <person name="Lobanov A.V."/>
            <person name="Han L."/>
            <person name="Marino S.M."/>
            <person name="Sun X."/>
            <person name="Turanov A.A."/>
            <person name="Yang P."/>
            <person name="Yim S.H."/>
            <person name="Zhao X."/>
            <person name="Kasaikina M.V."/>
            <person name="Stoletzki N."/>
            <person name="Peng C."/>
            <person name="Polak P."/>
            <person name="Xiong Z."/>
            <person name="Kiezun A."/>
            <person name="Zhu Y."/>
            <person name="Chen Y."/>
            <person name="Kryukov G.V."/>
            <person name="Zhang Q."/>
            <person name="Peshkin L."/>
            <person name="Yang L."/>
            <person name="Bronson R.T."/>
            <person name="Buffenstein R."/>
            <person name="Wang B."/>
            <person name="Han C."/>
            <person name="Li Q."/>
            <person name="Chen L."/>
            <person name="Zhao W."/>
            <person name="Sunyaev S.R."/>
            <person name="Park T.J."/>
            <person name="Zhang G."/>
            <person name="Wang J."/>
            <person name="Gladyshev V.N."/>
        </authorList>
    </citation>
    <scope>NUCLEOTIDE SEQUENCE [LARGE SCALE GENOMIC DNA]</scope>
</reference>
<dbReference type="FunFam" id="1.10.150.510:FF:000001">
    <property type="entry name" value="Receptor activity modifying protein 3"/>
    <property type="match status" value="1"/>
</dbReference>
<evidence type="ECO:0000256" key="8">
    <source>
        <dbReference type="ARBA" id="ARBA00023136"/>
    </source>
</evidence>
<evidence type="ECO:0000256" key="5">
    <source>
        <dbReference type="ARBA" id="ARBA00022692"/>
    </source>
</evidence>
<evidence type="ECO:0000256" key="10">
    <source>
        <dbReference type="ARBA" id="ARBA00023170"/>
    </source>
</evidence>
<dbReference type="AlphaFoldDB" id="G5BIM0"/>
<name>G5BIM0_HETGA</name>
<accession>G5BIM0</accession>
<evidence type="ECO:0000256" key="9">
    <source>
        <dbReference type="ARBA" id="ARBA00023157"/>
    </source>
</evidence>
<evidence type="ECO:0000256" key="2">
    <source>
        <dbReference type="ARBA" id="ARBA00007087"/>
    </source>
</evidence>
<feature type="transmembrane region" description="Helical" evidence="13">
    <location>
        <begin position="164"/>
        <end position="185"/>
    </location>
</feature>
<dbReference type="Pfam" id="PF04901">
    <property type="entry name" value="RAMP"/>
    <property type="match status" value="1"/>
</dbReference>
<dbReference type="eggNOG" id="ENOG502S3C2">
    <property type="taxonomic scope" value="Eukaryota"/>
</dbReference>